<evidence type="ECO:0000256" key="2">
    <source>
        <dbReference type="ARBA" id="ARBA00004664"/>
    </source>
</evidence>
<evidence type="ECO:0000256" key="1">
    <source>
        <dbReference type="ARBA" id="ARBA00001164"/>
    </source>
</evidence>
<dbReference type="PANTHER" id="PTHR42894">
    <property type="entry name" value="N-(5'-PHOSPHORIBOSYL)ANTHRANILATE ISOMERASE"/>
    <property type="match status" value="1"/>
</dbReference>
<keyword evidence="7 10" id="KW-0822">Tryptophan biosynthesis</keyword>
<dbReference type="CDD" id="cd00405">
    <property type="entry name" value="PRAI"/>
    <property type="match status" value="1"/>
</dbReference>
<dbReference type="Proteomes" id="UP000184171">
    <property type="component" value="Unassembled WGS sequence"/>
</dbReference>
<dbReference type="GO" id="GO:0000162">
    <property type="term" value="P:L-tryptophan biosynthetic process"/>
    <property type="evidence" value="ECO:0007669"/>
    <property type="project" value="UniProtKB-UniRule"/>
</dbReference>
<dbReference type="AlphaFoldDB" id="A0A1M6F2E6"/>
<dbReference type="OrthoDB" id="9796196at2"/>
<feature type="domain" description="N-(5'phosphoribosyl) anthranilate isomerase (PRAI)" evidence="11">
    <location>
        <begin position="6"/>
        <end position="200"/>
    </location>
</feature>
<evidence type="ECO:0000256" key="7">
    <source>
        <dbReference type="ARBA" id="ARBA00022822"/>
    </source>
</evidence>
<accession>A0A1M6F2E6</accession>
<proteinExistence type="inferred from homology"/>
<comment type="pathway">
    <text evidence="2 10">Amino-acid biosynthesis; L-tryptophan biosynthesis; L-tryptophan from chorismate: step 3/5.</text>
</comment>
<dbReference type="GO" id="GO:0004640">
    <property type="term" value="F:phosphoribosylanthranilate isomerase activity"/>
    <property type="evidence" value="ECO:0007669"/>
    <property type="project" value="UniProtKB-UniRule"/>
</dbReference>
<sequence length="205" mass="22325">MADTQVKICGITNVEDALYAVEAGADALGFVFYAKSPRCVTPVQVLKIIAELPPFVTTVGLFVNEDIPQVRRIMTAARLDVVQLHGDEPPEDCIIEPLRVIKGLRVKDAASLEGADRYQVSALLLDAWSDKGYGGTGEQFDWQLVKKLTANRPVILAGGLNPDNVATAVQQVQPYAVDVSSGVEERPGKKDHQKVAEFIRQVRNA</sequence>
<dbReference type="RefSeq" id="WP_072906562.1">
    <property type="nucleotide sequence ID" value="NZ_FQZT01000003.1"/>
</dbReference>
<organism evidence="12 13">
    <name type="scientific">Malonomonas rubra DSM 5091</name>
    <dbReference type="NCBI Taxonomy" id="1122189"/>
    <lineage>
        <taxon>Bacteria</taxon>
        <taxon>Pseudomonadati</taxon>
        <taxon>Thermodesulfobacteriota</taxon>
        <taxon>Desulfuromonadia</taxon>
        <taxon>Desulfuromonadales</taxon>
        <taxon>Geopsychrobacteraceae</taxon>
        <taxon>Malonomonas</taxon>
    </lineage>
</organism>
<keyword evidence="13" id="KW-1185">Reference proteome</keyword>
<evidence type="ECO:0000256" key="3">
    <source>
        <dbReference type="ARBA" id="ARBA00007571"/>
    </source>
</evidence>
<dbReference type="SUPFAM" id="SSF51366">
    <property type="entry name" value="Ribulose-phoshate binding barrel"/>
    <property type="match status" value="1"/>
</dbReference>
<dbReference type="STRING" id="1122189.SAMN02745165_01131"/>
<reference evidence="12 13" key="1">
    <citation type="submission" date="2016-11" db="EMBL/GenBank/DDBJ databases">
        <authorList>
            <person name="Jaros S."/>
            <person name="Januszkiewicz K."/>
            <person name="Wedrychowicz H."/>
        </authorList>
    </citation>
    <scope>NUCLEOTIDE SEQUENCE [LARGE SCALE GENOMIC DNA]</scope>
    <source>
        <strain evidence="12 13">DSM 5091</strain>
    </source>
</reference>
<keyword evidence="8 10" id="KW-0057">Aromatic amino acid biosynthesis</keyword>
<dbReference type="InterPro" id="IPR001240">
    <property type="entry name" value="PRAI_dom"/>
</dbReference>
<evidence type="ECO:0000256" key="4">
    <source>
        <dbReference type="ARBA" id="ARBA00012572"/>
    </source>
</evidence>
<comment type="catalytic activity">
    <reaction evidence="1 10">
        <text>N-(5-phospho-beta-D-ribosyl)anthranilate = 1-(2-carboxyphenylamino)-1-deoxy-D-ribulose 5-phosphate</text>
        <dbReference type="Rhea" id="RHEA:21540"/>
        <dbReference type="ChEBI" id="CHEBI:18277"/>
        <dbReference type="ChEBI" id="CHEBI:58613"/>
        <dbReference type="EC" id="5.3.1.24"/>
    </reaction>
</comment>
<evidence type="ECO:0000256" key="8">
    <source>
        <dbReference type="ARBA" id="ARBA00023141"/>
    </source>
</evidence>
<evidence type="ECO:0000313" key="12">
    <source>
        <dbReference type="EMBL" id="SHI91841.1"/>
    </source>
</evidence>
<gene>
    <name evidence="10" type="primary">trpF</name>
    <name evidence="12" type="ORF">SAMN02745165_01131</name>
</gene>
<dbReference type="HAMAP" id="MF_00135">
    <property type="entry name" value="PRAI"/>
    <property type="match status" value="1"/>
</dbReference>
<dbReference type="NCBIfam" id="NF002298">
    <property type="entry name" value="PRK01222.1-4"/>
    <property type="match status" value="1"/>
</dbReference>
<dbReference type="UniPathway" id="UPA00035">
    <property type="reaction ID" value="UER00042"/>
</dbReference>
<dbReference type="EC" id="5.3.1.24" evidence="4 10"/>
<keyword evidence="9 10" id="KW-0413">Isomerase</keyword>
<comment type="similarity">
    <text evidence="3 10">Belongs to the TrpF family.</text>
</comment>
<name>A0A1M6F2E6_MALRU</name>
<keyword evidence="6 10" id="KW-0028">Amino-acid biosynthesis</keyword>
<dbReference type="Gene3D" id="3.20.20.70">
    <property type="entry name" value="Aldolase class I"/>
    <property type="match status" value="1"/>
</dbReference>
<dbReference type="InterPro" id="IPR013785">
    <property type="entry name" value="Aldolase_TIM"/>
</dbReference>
<dbReference type="FunFam" id="3.20.20.70:FF:000075">
    <property type="entry name" value="Tryptophan biosynthesis protein TRP1"/>
    <property type="match status" value="1"/>
</dbReference>
<evidence type="ECO:0000256" key="10">
    <source>
        <dbReference type="HAMAP-Rule" id="MF_00135"/>
    </source>
</evidence>
<evidence type="ECO:0000256" key="6">
    <source>
        <dbReference type="ARBA" id="ARBA00022605"/>
    </source>
</evidence>
<dbReference type="EMBL" id="FQZT01000003">
    <property type="protein sequence ID" value="SHI91841.1"/>
    <property type="molecule type" value="Genomic_DNA"/>
</dbReference>
<dbReference type="InterPro" id="IPR011060">
    <property type="entry name" value="RibuloseP-bd_barrel"/>
</dbReference>
<evidence type="ECO:0000259" key="11">
    <source>
        <dbReference type="Pfam" id="PF00697"/>
    </source>
</evidence>
<evidence type="ECO:0000313" key="13">
    <source>
        <dbReference type="Proteomes" id="UP000184171"/>
    </source>
</evidence>
<evidence type="ECO:0000256" key="9">
    <source>
        <dbReference type="ARBA" id="ARBA00023235"/>
    </source>
</evidence>
<evidence type="ECO:0000256" key="5">
    <source>
        <dbReference type="ARBA" id="ARBA00022272"/>
    </source>
</evidence>
<protein>
    <recommendedName>
        <fullName evidence="5 10">N-(5'-phosphoribosyl)anthranilate isomerase</fullName>
        <shortName evidence="10">PRAI</shortName>
        <ecNumber evidence="4 10">5.3.1.24</ecNumber>
    </recommendedName>
</protein>
<dbReference type="InterPro" id="IPR044643">
    <property type="entry name" value="TrpF_fam"/>
</dbReference>
<dbReference type="Pfam" id="PF00697">
    <property type="entry name" value="PRAI"/>
    <property type="match status" value="1"/>
</dbReference>
<dbReference type="PANTHER" id="PTHR42894:SF1">
    <property type="entry name" value="N-(5'-PHOSPHORIBOSYL)ANTHRANILATE ISOMERASE"/>
    <property type="match status" value="1"/>
</dbReference>